<gene>
    <name evidence="2" type="ORF">EOE18_13680</name>
</gene>
<organism evidence="2 3">
    <name type="scientific">Novosphingobium umbonatum</name>
    <dbReference type="NCBI Taxonomy" id="1908524"/>
    <lineage>
        <taxon>Bacteria</taxon>
        <taxon>Pseudomonadati</taxon>
        <taxon>Pseudomonadota</taxon>
        <taxon>Alphaproteobacteria</taxon>
        <taxon>Sphingomonadales</taxon>
        <taxon>Sphingomonadaceae</taxon>
        <taxon>Novosphingobium</taxon>
    </lineage>
</organism>
<evidence type="ECO:0000313" key="3">
    <source>
        <dbReference type="Proteomes" id="UP000282837"/>
    </source>
</evidence>
<keyword evidence="3" id="KW-1185">Reference proteome</keyword>
<feature type="signal peptide" evidence="1">
    <location>
        <begin position="1"/>
        <end position="31"/>
    </location>
</feature>
<evidence type="ECO:0000313" key="2">
    <source>
        <dbReference type="EMBL" id="RVU03905.1"/>
    </source>
</evidence>
<dbReference type="Proteomes" id="UP000282837">
    <property type="component" value="Unassembled WGS sequence"/>
</dbReference>
<sequence>MLNLTHILPSRRAGKTVAVAQSMAVTPSAAAAVLASVAHNQQRQHVLAMARHLRALCGLDPDPRLGEPIPKSLSIAQRRRVAAALKDATYFLALDGIQPATVMDVIIAAHGARLRDTGVTSTFSLGGISISNTGCDKRLMLDGWMKKATAALAQPE</sequence>
<feature type="chain" id="PRO_5018712236" evidence="1">
    <location>
        <begin position="32"/>
        <end position="156"/>
    </location>
</feature>
<proteinExistence type="predicted"/>
<reference evidence="2 3" key="1">
    <citation type="submission" date="2019-01" db="EMBL/GenBank/DDBJ databases">
        <authorList>
            <person name="Chen W.-M."/>
        </authorList>
    </citation>
    <scope>NUCLEOTIDE SEQUENCE [LARGE SCALE GENOMIC DNA]</scope>
    <source>
        <strain evidence="2 3">FSY-9</strain>
    </source>
</reference>
<name>A0A3S3TLP2_9SPHN</name>
<keyword evidence="1" id="KW-0732">Signal</keyword>
<protein>
    <submittedName>
        <fullName evidence="2">Uncharacterized protein</fullName>
    </submittedName>
</protein>
<comment type="caution">
    <text evidence="2">The sequence shown here is derived from an EMBL/GenBank/DDBJ whole genome shotgun (WGS) entry which is preliminary data.</text>
</comment>
<accession>A0A3S3TLP2</accession>
<dbReference type="AlphaFoldDB" id="A0A3S3TLP2"/>
<evidence type="ECO:0000256" key="1">
    <source>
        <dbReference type="SAM" id="SignalP"/>
    </source>
</evidence>
<dbReference type="RefSeq" id="WP_127710456.1">
    <property type="nucleotide sequence ID" value="NZ_SACO01000011.1"/>
</dbReference>
<dbReference type="EMBL" id="SACO01000011">
    <property type="protein sequence ID" value="RVU03905.1"/>
    <property type="molecule type" value="Genomic_DNA"/>
</dbReference>